<dbReference type="GO" id="GO:0005524">
    <property type="term" value="F:ATP binding"/>
    <property type="evidence" value="ECO:0007669"/>
    <property type="project" value="UniProtKB-KW"/>
</dbReference>
<evidence type="ECO:0000256" key="1">
    <source>
        <dbReference type="ARBA" id="ARBA00001686"/>
    </source>
</evidence>
<dbReference type="EMBL" id="WIUZ02000016">
    <property type="protein sequence ID" value="KAF9780507.1"/>
    <property type="molecule type" value="Genomic_DNA"/>
</dbReference>
<evidence type="ECO:0000256" key="3">
    <source>
        <dbReference type="ARBA" id="ARBA00012169"/>
    </source>
</evidence>
<dbReference type="InterPro" id="IPR000403">
    <property type="entry name" value="PI3/4_kinase_cat_dom"/>
</dbReference>
<evidence type="ECO:0000256" key="4">
    <source>
        <dbReference type="ARBA" id="ARBA00022679"/>
    </source>
</evidence>
<dbReference type="Gene3D" id="1.10.1070.11">
    <property type="entry name" value="Phosphatidylinositol 3-/4-kinase, catalytic domain"/>
    <property type="match status" value="1"/>
</dbReference>
<sequence length="1992" mass="223466">MDCLEFNIRQLILTDLARNIGECQDRASENDLAPAIGLVASHVQTRDKSVQDAVDDEEEEERIFMTAATVQCNIGFAELAINLSDEHSVDTIPVLIDILKDVPHIDFDSSLAWEDWALPDQLVYTVVSSLLQLANCYPQHGESIVNAVLGFSATIVERIQSFGSAEILTQFAPAFHGFYRALISTTYRWTPHQWVQLSKNLNPLFDQHSIEALNRLVTDIVQLEETDPDAIHFVTTLLARYVSRGRPLSGYFLICCVIEVQWTVLTQALIPLGLGDEDVHFSEAAAANHACASLLRSSVATVAKTDRSFAAAVEASKELSMECFTDILVQVEEMENVPSQDSYASETMSESLKLSAVCSAALNVLDDNLFTRLKLLLSDQTPLTDNLVQEAALNSIAILVRNFHKIAYPMAAHIRRFVTSPQPIFETEFPFGTQAPSPLVAAAKCLVLCIELSPGDDAMLSHTYSLLNYIAATSRFSGVDDMGETMRGADGQNDYATLHSVESALRGLTEEEKRLIAVSTISVVSRLAVEFEEDEVIRLTVSMLLQYLRTAEPTVEAVIAFNLVDLALCAQESAFIDIIRAFSAINRTANPDDPRLSNNMVLAAQTRLAQQLKRRPNLYEVYLTELLTLFVDKGVAVQNVAVSAQSAKTEEMIEQLASLLLPIEALLSHEDFDPQSNASPELVGLFRSMWFLCSLFHFAMFEEKEQIAMNWVRQVLRKIASRTPAIVAEEGMDLVGELEYNTILRREYVHTAISKHRGILAKLIPLRTSEIRSLNSSQVVFLLTMHDLESFRSAQGLPSSLPSYFTNTGLNKNVLLRGCMESIAEMVMRGSINVLNNKASRQALPTELSGELRVLLTLSTHRIDKAREIALGYLNRLITSFPSLMCNPSLVFAILEVLTLLRKACENEHYDEFNPSYEFHSERMDITLWLVDNYEVRNEILALIQRHSTTWFDAALARAPTELQATLQKYLAVTQMTSSNEATELGTSLAARFAREISAGERNLSSLSAISVWKPDRTKALASQIASKSYFSGEIAGLRLSRRTGQNELEKPQAHTSPIAELSALKKRMAEALSELRAKESHLTVRDLKHLLFRCAATLISAPKCDYELMRHLVALPFEVFTPAAIAAGIEVWTWIISEKPDYEIGVMMEINSAWLATVRFERGMFSTSLKYLSLAYDLCRVRRTLTGLFFFDSYDDPFFHPIEYSPTDKEEIDRGMASAKRLLAPHVLILQMLISRFQAARYRRPGLMLLIQRLVLISARAHRYMSTHPLAREARFSFLLFGFETLRCSSLDAYCEDALRDPLYSAAFAWFSIRPLWSYGANKVQLHTDVKLLSEFLSCLSNDVGRNNPSLSSLSPSPAPQLGAQSTAQVLRLLVENEIFRLNVWNNPANDLKRGVDNIGTVEKYMTDAMWATFARQTWQLNPGIAIHLIERFSVPSLESEVTSVVRSNPLACLDVPEALDFLVGDKLDSAVQRDLRYLLLWTLVPPVTAISFFERRYRNDPFILQYAHRVLEQHPVDLTFFFVPQVVQALRYDKLGYVSNFIFETAKISQTFCHQIIWNMKANCFKDDMGVVEDPMKPQLDDVIDRVVASLSGEARDYYDREFGFFHEVTSISGKLKPYIKKEKSEKKAKIDEEMAKIVVNVGVYLPSNPDGEVIDIDRKSGRPLQSHAKAPFMATFKVRRTKTTVDVDPDAIAEGRRNETHCQYDVWQQAIFKVGDDCRQDVLALQIIAMFKNIFQSVGLTLYLFPYRVTATAPGCGVIDVVPNSTSRDEMGRAKVNDLLDFFVGKYGGEHTIAFQRARLNFIQSMAAYSVACYILQIKDRHNGNIMIDGEGHIVHIDFGFLFDIGPGGVKFEPSSFKLTHEMVVLMGGRNSQGYAMFQHLTVKAFLALRPYADQLINTVRLMLDTGLPSFKGEGTIKRLRDRFGLGVGERAAAEMMMALVKNAHENMRSTAYDEFQRAVSHLPSLFVGEDGDVALAQRTSDDTFGRHG</sequence>
<feature type="domain" description="PI3K/PI4K catalytic" evidence="8">
    <location>
        <begin position="1689"/>
        <end position="1952"/>
    </location>
</feature>
<dbReference type="OrthoDB" id="10264149at2759"/>
<reference evidence="10" key="1">
    <citation type="journal article" date="2020" name="Nat. Commun.">
        <title>Large-scale genome sequencing of mycorrhizal fungi provides insights into the early evolution of symbiotic traits.</title>
        <authorList>
            <person name="Miyauchi S."/>
            <person name="Kiss E."/>
            <person name="Kuo A."/>
            <person name="Drula E."/>
            <person name="Kohler A."/>
            <person name="Sanchez-Garcia M."/>
            <person name="Morin E."/>
            <person name="Andreopoulos B."/>
            <person name="Barry K.W."/>
            <person name="Bonito G."/>
            <person name="Buee M."/>
            <person name="Carver A."/>
            <person name="Chen C."/>
            <person name="Cichocki N."/>
            <person name="Clum A."/>
            <person name="Culley D."/>
            <person name="Crous P.W."/>
            <person name="Fauchery L."/>
            <person name="Girlanda M."/>
            <person name="Hayes R.D."/>
            <person name="Keri Z."/>
            <person name="LaButti K."/>
            <person name="Lipzen A."/>
            <person name="Lombard V."/>
            <person name="Magnuson J."/>
            <person name="Maillard F."/>
            <person name="Murat C."/>
            <person name="Nolan M."/>
            <person name="Ohm R.A."/>
            <person name="Pangilinan J."/>
            <person name="Pereira M.F."/>
            <person name="Perotto S."/>
            <person name="Peter M."/>
            <person name="Pfister S."/>
            <person name="Riley R."/>
            <person name="Sitrit Y."/>
            <person name="Stielow J.B."/>
            <person name="Szollosi G."/>
            <person name="Zifcakova L."/>
            <person name="Stursova M."/>
            <person name="Spatafora J.W."/>
            <person name="Tedersoo L."/>
            <person name="Vaario L.M."/>
            <person name="Yamada A."/>
            <person name="Yan M."/>
            <person name="Wang P."/>
            <person name="Xu J."/>
            <person name="Bruns T."/>
            <person name="Baldrian P."/>
            <person name="Vilgalys R."/>
            <person name="Dunand C."/>
            <person name="Henrissat B."/>
            <person name="Grigoriev I.V."/>
            <person name="Hibbett D."/>
            <person name="Nagy L.G."/>
            <person name="Martin F.M."/>
        </authorList>
    </citation>
    <scope>NUCLEOTIDE SEQUENCE</scope>
    <source>
        <strain evidence="10">UH-Tt-Lm1</strain>
    </source>
</reference>
<dbReference type="Proteomes" id="UP000736335">
    <property type="component" value="Unassembled WGS sequence"/>
</dbReference>
<dbReference type="PROSITE" id="PS00915">
    <property type="entry name" value="PI3_4_KINASE_1"/>
    <property type="match status" value="1"/>
</dbReference>
<dbReference type="Pfam" id="PF00613">
    <property type="entry name" value="PI3Ka"/>
    <property type="match status" value="1"/>
</dbReference>
<evidence type="ECO:0000256" key="2">
    <source>
        <dbReference type="ARBA" id="ARBA00006209"/>
    </source>
</evidence>
<evidence type="ECO:0000313" key="11">
    <source>
        <dbReference type="Proteomes" id="UP000736335"/>
    </source>
</evidence>
<dbReference type="Gene3D" id="3.30.1010.10">
    <property type="entry name" value="Phosphatidylinositol 3-kinase Catalytic Subunit, Chain A, domain 4"/>
    <property type="match status" value="1"/>
</dbReference>
<dbReference type="PROSITE" id="PS50290">
    <property type="entry name" value="PI3_4_KINASE_3"/>
    <property type="match status" value="1"/>
</dbReference>
<dbReference type="Pfam" id="PF00454">
    <property type="entry name" value="PI3_PI4_kinase"/>
    <property type="match status" value="1"/>
</dbReference>
<dbReference type="GO" id="GO:0004430">
    <property type="term" value="F:1-phosphatidylinositol 4-kinase activity"/>
    <property type="evidence" value="ECO:0007669"/>
    <property type="project" value="UniProtKB-EC"/>
</dbReference>
<dbReference type="InterPro" id="IPR045495">
    <property type="entry name" value="PI4K_N"/>
</dbReference>
<keyword evidence="11" id="KW-1185">Reference proteome</keyword>
<dbReference type="PROSITE" id="PS00916">
    <property type="entry name" value="PI3_4_KINASE_2"/>
    <property type="match status" value="1"/>
</dbReference>
<keyword evidence="5" id="KW-0547">Nucleotide-binding</keyword>
<evidence type="ECO:0000256" key="5">
    <source>
        <dbReference type="ARBA" id="ARBA00022741"/>
    </source>
</evidence>
<dbReference type="PANTHER" id="PTHR10048">
    <property type="entry name" value="PHOSPHATIDYLINOSITOL KINASE"/>
    <property type="match status" value="1"/>
</dbReference>
<reference evidence="10" key="2">
    <citation type="submission" date="2020-11" db="EMBL/GenBank/DDBJ databases">
        <authorList>
            <consortium name="DOE Joint Genome Institute"/>
            <person name="Kuo A."/>
            <person name="Miyauchi S."/>
            <person name="Kiss E."/>
            <person name="Drula E."/>
            <person name="Kohler A."/>
            <person name="Sanchez-Garcia M."/>
            <person name="Andreopoulos B."/>
            <person name="Barry K.W."/>
            <person name="Bonito G."/>
            <person name="Buee M."/>
            <person name="Carver A."/>
            <person name="Chen C."/>
            <person name="Cichocki N."/>
            <person name="Clum A."/>
            <person name="Culley D."/>
            <person name="Crous P.W."/>
            <person name="Fauchery L."/>
            <person name="Girlanda M."/>
            <person name="Hayes R."/>
            <person name="Keri Z."/>
            <person name="Labutti K."/>
            <person name="Lipzen A."/>
            <person name="Lombard V."/>
            <person name="Magnuson J."/>
            <person name="Maillard F."/>
            <person name="Morin E."/>
            <person name="Murat C."/>
            <person name="Nolan M."/>
            <person name="Ohm R."/>
            <person name="Pangilinan J."/>
            <person name="Pereira M."/>
            <person name="Perotto S."/>
            <person name="Peter M."/>
            <person name="Riley R."/>
            <person name="Sitrit Y."/>
            <person name="Stielow B."/>
            <person name="Szollosi G."/>
            <person name="Zifcakova L."/>
            <person name="Stursova M."/>
            <person name="Spatafora J.W."/>
            <person name="Tedersoo L."/>
            <person name="Vaario L.-M."/>
            <person name="Yamada A."/>
            <person name="Yan M."/>
            <person name="Wang P."/>
            <person name="Xu J."/>
            <person name="Bruns T."/>
            <person name="Baldrian P."/>
            <person name="Vilgalys R."/>
            <person name="Henrissat B."/>
            <person name="Grigoriev I.V."/>
            <person name="Hibbett D."/>
            <person name="Nagy L.G."/>
            <person name="Martin F.M."/>
        </authorList>
    </citation>
    <scope>NUCLEOTIDE SEQUENCE</scope>
    <source>
        <strain evidence="10">UH-Tt-Lm1</strain>
    </source>
</reference>
<dbReference type="InterPro" id="IPR018936">
    <property type="entry name" value="PI3/4_kinase_CS"/>
</dbReference>
<feature type="domain" description="PIK helical" evidence="9">
    <location>
        <begin position="1402"/>
        <end position="1588"/>
    </location>
</feature>
<organism evidence="10 11">
    <name type="scientific">Thelephora terrestris</name>
    <dbReference type="NCBI Taxonomy" id="56493"/>
    <lineage>
        <taxon>Eukaryota</taxon>
        <taxon>Fungi</taxon>
        <taxon>Dikarya</taxon>
        <taxon>Basidiomycota</taxon>
        <taxon>Agaricomycotina</taxon>
        <taxon>Agaricomycetes</taxon>
        <taxon>Thelephorales</taxon>
        <taxon>Thelephoraceae</taxon>
        <taxon>Thelephora</taxon>
    </lineage>
</organism>
<dbReference type="SUPFAM" id="SSF48371">
    <property type="entry name" value="ARM repeat"/>
    <property type="match status" value="2"/>
</dbReference>
<dbReference type="SUPFAM" id="SSF56112">
    <property type="entry name" value="Protein kinase-like (PK-like)"/>
    <property type="match status" value="1"/>
</dbReference>
<dbReference type="GO" id="GO:0046854">
    <property type="term" value="P:phosphatidylinositol phosphate biosynthetic process"/>
    <property type="evidence" value="ECO:0007669"/>
    <property type="project" value="InterPro"/>
</dbReference>
<evidence type="ECO:0000256" key="6">
    <source>
        <dbReference type="ARBA" id="ARBA00022777"/>
    </source>
</evidence>
<dbReference type="CDD" id="cd05167">
    <property type="entry name" value="PI4Kc_III_alpha"/>
    <property type="match status" value="1"/>
</dbReference>
<dbReference type="InterPro" id="IPR001263">
    <property type="entry name" value="PI3K_accessory_dom"/>
</dbReference>
<comment type="catalytic activity">
    <reaction evidence="1">
        <text>a 1,2-diacyl-sn-glycero-3-phospho-(1D-myo-inositol) + ATP = a 1,2-diacyl-sn-glycero-3-phospho-(1D-myo-inositol 4-phosphate) + ADP + H(+)</text>
        <dbReference type="Rhea" id="RHEA:19877"/>
        <dbReference type="ChEBI" id="CHEBI:15378"/>
        <dbReference type="ChEBI" id="CHEBI:30616"/>
        <dbReference type="ChEBI" id="CHEBI:57880"/>
        <dbReference type="ChEBI" id="CHEBI:58178"/>
        <dbReference type="ChEBI" id="CHEBI:456216"/>
        <dbReference type="EC" id="2.7.1.67"/>
    </reaction>
</comment>
<dbReference type="PROSITE" id="PS51545">
    <property type="entry name" value="PIK_HELICAL"/>
    <property type="match status" value="1"/>
</dbReference>
<evidence type="ECO:0000259" key="9">
    <source>
        <dbReference type="PROSITE" id="PS51545"/>
    </source>
</evidence>
<evidence type="ECO:0000313" key="10">
    <source>
        <dbReference type="EMBL" id="KAF9780507.1"/>
    </source>
</evidence>
<accession>A0A9P6H764</accession>
<dbReference type="FunFam" id="3.30.1010.10:FF:000014">
    <property type="entry name" value="Phosphatidylinositol 4-kinase STT4"/>
    <property type="match status" value="1"/>
</dbReference>
<dbReference type="InterPro" id="IPR036940">
    <property type="entry name" value="PI3/4_kinase_cat_sf"/>
</dbReference>
<dbReference type="SMART" id="SM00146">
    <property type="entry name" value="PI3Kc"/>
    <property type="match status" value="1"/>
</dbReference>
<dbReference type="FunFam" id="1.25.40.70:FF:000011">
    <property type="entry name" value="Phosphatidylinositol 4-kinase alpha"/>
    <property type="match status" value="1"/>
</dbReference>
<dbReference type="EC" id="2.7.1.67" evidence="3"/>
<dbReference type="InterPro" id="IPR016024">
    <property type="entry name" value="ARM-type_fold"/>
</dbReference>
<proteinExistence type="inferred from homology"/>
<dbReference type="InterPro" id="IPR011009">
    <property type="entry name" value="Kinase-like_dom_sf"/>
</dbReference>
<dbReference type="FunFam" id="1.10.1070.11:FF:000012">
    <property type="entry name" value="Phosphatidylinositol 4-kinase alpha 1"/>
    <property type="match status" value="1"/>
</dbReference>
<keyword evidence="7" id="KW-0067">ATP-binding</keyword>
<name>A0A9P6H764_9AGAM</name>
<dbReference type="PANTHER" id="PTHR10048:SF15">
    <property type="entry name" value="PHOSPHATIDYLINOSITOL 4-KINASE ALPHA"/>
    <property type="match status" value="1"/>
</dbReference>
<evidence type="ECO:0000259" key="8">
    <source>
        <dbReference type="PROSITE" id="PS50290"/>
    </source>
</evidence>
<protein>
    <recommendedName>
        <fullName evidence="3">1-phosphatidylinositol 4-kinase</fullName>
        <ecNumber evidence="3">2.7.1.67</ecNumber>
    </recommendedName>
</protein>
<dbReference type="Pfam" id="PF19274">
    <property type="entry name" value="PI4K_N"/>
    <property type="match status" value="3"/>
</dbReference>
<dbReference type="GO" id="GO:0005737">
    <property type="term" value="C:cytoplasm"/>
    <property type="evidence" value="ECO:0007669"/>
    <property type="project" value="TreeGrafter"/>
</dbReference>
<dbReference type="InterPro" id="IPR042236">
    <property type="entry name" value="PI3K_accessory_sf"/>
</dbReference>
<keyword evidence="6 10" id="KW-0418">Kinase</keyword>
<keyword evidence="4" id="KW-0808">Transferase</keyword>
<gene>
    <name evidence="10" type="ORF">BJ322DRAFT_1205764</name>
</gene>
<comment type="similarity">
    <text evidence="2">Belongs to the PI3/PI4-kinase family. Type III PI4K subfamily.</text>
</comment>
<comment type="caution">
    <text evidence="10">The sequence shown here is derived from an EMBL/GenBank/DDBJ whole genome shotgun (WGS) entry which is preliminary data.</text>
</comment>
<dbReference type="Gene3D" id="1.25.40.70">
    <property type="entry name" value="Phosphatidylinositol 3-kinase, accessory domain (PIK)"/>
    <property type="match status" value="1"/>
</dbReference>
<evidence type="ECO:0000256" key="7">
    <source>
        <dbReference type="ARBA" id="ARBA00022840"/>
    </source>
</evidence>
<dbReference type="GO" id="GO:0005886">
    <property type="term" value="C:plasma membrane"/>
    <property type="evidence" value="ECO:0007669"/>
    <property type="project" value="TreeGrafter"/>
</dbReference>
<dbReference type="GO" id="GO:0048015">
    <property type="term" value="P:phosphatidylinositol-mediated signaling"/>
    <property type="evidence" value="ECO:0007669"/>
    <property type="project" value="TreeGrafter"/>
</dbReference>
<dbReference type="SMART" id="SM00145">
    <property type="entry name" value="PI3Ka"/>
    <property type="match status" value="1"/>
</dbReference>
<dbReference type="InterPro" id="IPR015433">
    <property type="entry name" value="PI3/4_kinase"/>
</dbReference>